<dbReference type="eggNOG" id="KOG2118">
    <property type="taxonomic scope" value="Eukaryota"/>
</dbReference>
<dbReference type="GO" id="GO:0005737">
    <property type="term" value="C:cytoplasm"/>
    <property type="evidence" value="ECO:0007669"/>
    <property type="project" value="TreeGrafter"/>
</dbReference>
<dbReference type="InterPro" id="IPR045095">
    <property type="entry name" value="ACDP"/>
</dbReference>
<dbReference type="CDD" id="cd04590">
    <property type="entry name" value="CBS_pair_CorC_HlyC_assoc"/>
    <property type="match status" value="1"/>
</dbReference>
<feature type="domain" description="CBS" evidence="10">
    <location>
        <begin position="321"/>
        <end position="386"/>
    </location>
</feature>
<dbReference type="Pfam" id="PF01595">
    <property type="entry name" value="CNNM"/>
    <property type="match status" value="1"/>
</dbReference>
<proteinExistence type="predicted"/>
<dbReference type="GO" id="GO:0016020">
    <property type="term" value="C:membrane"/>
    <property type="evidence" value="ECO:0007669"/>
    <property type="project" value="UniProtKB-SubCell"/>
</dbReference>
<protein>
    <recommendedName>
        <fullName evidence="14">CNNM transmembrane domain-containing protein</fullName>
    </recommendedName>
</protein>
<evidence type="ECO:0000256" key="7">
    <source>
        <dbReference type="PROSITE-ProRule" id="PRU01193"/>
    </source>
</evidence>
<feature type="transmembrane region" description="Helical" evidence="9">
    <location>
        <begin position="61"/>
        <end position="85"/>
    </location>
</feature>
<dbReference type="Gene3D" id="3.10.580.10">
    <property type="entry name" value="CBS-domain"/>
    <property type="match status" value="1"/>
</dbReference>
<evidence type="ECO:0000256" key="5">
    <source>
        <dbReference type="ARBA" id="ARBA00023136"/>
    </source>
</evidence>
<accession>I2H5H3</accession>
<feature type="region of interest" description="Disordered" evidence="8">
    <location>
        <begin position="428"/>
        <end position="468"/>
    </location>
</feature>
<feature type="region of interest" description="Disordered" evidence="8">
    <location>
        <begin position="499"/>
        <end position="518"/>
    </location>
</feature>
<feature type="transmembrane region" description="Helical" evidence="9">
    <location>
        <begin position="19"/>
        <end position="41"/>
    </location>
</feature>
<dbReference type="GO" id="GO:0010961">
    <property type="term" value="P:intracellular magnesium ion homeostasis"/>
    <property type="evidence" value="ECO:0007669"/>
    <property type="project" value="EnsemblFungi"/>
</dbReference>
<dbReference type="FunCoup" id="I2H5H3">
    <property type="interactions" value="98"/>
</dbReference>
<keyword evidence="6" id="KW-0129">CBS domain</keyword>
<keyword evidence="5 7" id="KW-0472">Membrane</keyword>
<comment type="subcellular location">
    <subcellularLocation>
        <location evidence="1">Membrane</location>
        <topology evidence="1">Multi-pass membrane protein</topology>
    </subcellularLocation>
</comment>
<dbReference type="InterPro" id="IPR002550">
    <property type="entry name" value="CNNM"/>
</dbReference>
<feature type="transmembrane region" description="Helical" evidence="9">
    <location>
        <begin position="146"/>
        <end position="166"/>
    </location>
</feature>
<dbReference type="InterPro" id="IPR046342">
    <property type="entry name" value="CBS_dom_sf"/>
</dbReference>
<dbReference type="PANTHER" id="PTHR12064:SF97">
    <property type="entry name" value="METAL TRANSPORTER CNNM-5"/>
    <property type="match status" value="1"/>
</dbReference>
<evidence type="ECO:0000256" key="2">
    <source>
        <dbReference type="ARBA" id="ARBA00022692"/>
    </source>
</evidence>
<feature type="domain" description="CNNM transmembrane" evidence="11">
    <location>
        <begin position="56"/>
        <end position="240"/>
    </location>
</feature>
<organism evidence="12 13">
    <name type="scientific">Henningerozyma blattae (strain ATCC 34711 / CBS 6284 / DSM 70876 / NBRC 10599 / NRRL Y-10934 / UCD 77-7)</name>
    <name type="common">Yeast</name>
    <name type="synonym">Tetrapisispora blattae</name>
    <dbReference type="NCBI Taxonomy" id="1071380"/>
    <lineage>
        <taxon>Eukaryota</taxon>
        <taxon>Fungi</taxon>
        <taxon>Dikarya</taxon>
        <taxon>Ascomycota</taxon>
        <taxon>Saccharomycotina</taxon>
        <taxon>Saccharomycetes</taxon>
        <taxon>Saccharomycetales</taxon>
        <taxon>Saccharomycetaceae</taxon>
        <taxon>Henningerozyma</taxon>
    </lineage>
</organism>
<dbReference type="PROSITE" id="PS51371">
    <property type="entry name" value="CBS"/>
    <property type="match status" value="1"/>
</dbReference>
<dbReference type="EMBL" id="HE806321">
    <property type="protein sequence ID" value="CCH61625.1"/>
    <property type="molecule type" value="Genomic_DNA"/>
</dbReference>
<gene>
    <name evidence="12" type="primary">TBLA0F00810</name>
    <name evidence="12" type="ORF">TBLA_0F00810</name>
</gene>
<keyword evidence="3" id="KW-0677">Repeat</keyword>
<dbReference type="HOGENOM" id="CLU_011310_3_1_1"/>
<dbReference type="KEGG" id="tbl:TBLA_0F00810"/>
<evidence type="ECO:0000256" key="8">
    <source>
        <dbReference type="SAM" id="MobiDB-lite"/>
    </source>
</evidence>
<dbReference type="Proteomes" id="UP000002866">
    <property type="component" value="Chromosome 6"/>
</dbReference>
<feature type="compositionally biased region" description="Low complexity" evidence="8">
    <location>
        <begin position="438"/>
        <end position="451"/>
    </location>
</feature>
<feature type="transmembrane region" description="Helical" evidence="9">
    <location>
        <begin position="178"/>
        <end position="198"/>
    </location>
</feature>
<keyword evidence="13" id="KW-1185">Reference proteome</keyword>
<evidence type="ECO:0000256" key="4">
    <source>
        <dbReference type="ARBA" id="ARBA00022989"/>
    </source>
</evidence>
<dbReference type="InterPro" id="IPR000644">
    <property type="entry name" value="CBS_dom"/>
</dbReference>
<keyword evidence="4 7" id="KW-1133">Transmembrane helix</keyword>
<dbReference type="OMA" id="GHESHNM"/>
<evidence type="ECO:0000256" key="6">
    <source>
        <dbReference type="PROSITE-ProRule" id="PRU00703"/>
    </source>
</evidence>
<dbReference type="PANTHER" id="PTHR12064">
    <property type="entry name" value="METAL TRANSPORTER CNNM"/>
    <property type="match status" value="1"/>
</dbReference>
<evidence type="ECO:0000313" key="13">
    <source>
        <dbReference type="Proteomes" id="UP000002866"/>
    </source>
</evidence>
<evidence type="ECO:0000259" key="11">
    <source>
        <dbReference type="PROSITE" id="PS51846"/>
    </source>
</evidence>
<dbReference type="SUPFAM" id="SSF54631">
    <property type="entry name" value="CBS-domain pair"/>
    <property type="match status" value="1"/>
</dbReference>
<dbReference type="RefSeq" id="XP_004181144.1">
    <property type="nucleotide sequence ID" value="XM_004181096.1"/>
</dbReference>
<name>I2H5H3_HENB6</name>
<dbReference type="PROSITE" id="PS51846">
    <property type="entry name" value="CNNM"/>
    <property type="match status" value="1"/>
</dbReference>
<evidence type="ECO:0000313" key="12">
    <source>
        <dbReference type="EMBL" id="CCH61625.1"/>
    </source>
</evidence>
<dbReference type="GO" id="GO:0030026">
    <property type="term" value="P:intracellular manganese ion homeostasis"/>
    <property type="evidence" value="ECO:0007669"/>
    <property type="project" value="EnsemblFungi"/>
</dbReference>
<keyword evidence="2 7" id="KW-0812">Transmembrane</keyword>
<dbReference type="GO" id="GO:0007005">
    <property type="term" value="P:mitochondrion organization"/>
    <property type="evidence" value="ECO:0007669"/>
    <property type="project" value="EnsemblFungi"/>
</dbReference>
<evidence type="ECO:0000256" key="1">
    <source>
        <dbReference type="ARBA" id="ARBA00004141"/>
    </source>
</evidence>
<dbReference type="InParanoid" id="I2H5H3"/>
<dbReference type="STRING" id="1071380.I2H5H3"/>
<evidence type="ECO:0000256" key="3">
    <source>
        <dbReference type="ARBA" id="ARBA00022737"/>
    </source>
</evidence>
<dbReference type="AlphaFoldDB" id="I2H5H3"/>
<evidence type="ECO:0000256" key="9">
    <source>
        <dbReference type="SAM" id="Phobius"/>
    </source>
</evidence>
<reference evidence="12 13" key="1">
    <citation type="journal article" date="2011" name="Proc. Natl. Acad. Sci. U.S.A.">
        <title>Evolutionary erosion of yeast sex chromosomes by mating-type switching accidents.</title>
        <authorList>
            <person name="Gordon J.L."/>
            <person name="Armisen D."/>
            <person name="Proux-Wera E."/>
            <person name="Oheigeartaigh S.S."/>
            <person name="Byrne K.P."/>
            <person name="Wolfe K.H."/>
        </authorList>
    </citation>
    <scope>NUCLEOTIDE SEQUENCE [LARGE SCALE GENOMIC DNA]</scope>
    <source>
        <strain evidence="13">ATCC 34711 / CBS 6284 / DSM 70876 / NBRC 10599 / NRRL Y-10934 / UCD 77-7</strain>
    </source>
</reference>
<evidence type="ECO:0008006" key="14">
    <source>
        <dbReference type="Google" id="ProtNLM"/>
    </source>
</evidence>
<dbReference type="OrthoDB" id="5353557at2759"/>
<dbReference type="InterPro" id="IPR044751">
    <property type="entry name" value="Ion_transp-like_CBS"/>
</dbReference>
<dbReference type="FunFam" id="3.10.580.10:FF:000006">
    <property type="entry name" value="DUF21 and CBS domain protein"/>
    <property type="match status" value="1"/>
</dbReference>
<evidence type="ECO:0000259" key="10">
    <source>
        <dbReference type="PROSITE" id="PS51371"/>
    </source>
</evidence>
<sequence>MNVPDPYPSQPHHNHRLRLFLSVEKIILLISLLPLLHALPLKNQFNEQPSPSPMEPSQINVTYLVVSVSLVILGGIFAGLTLGLMGQDEVYLKVISSSGSDDERKLAEKVLKLFSHGKHQILVTLLLSNVITNETLPIVLDRSLNGGGWQAVVFSTILIVIFGEIIPQSTCVKYGLQVGAFFGPFVIVLMYTFFPIVYPTARLLDYILGESHGTMYKKSGLKTLVTLHKTMGVERLSQDEVTIISAVLDLKEKSVFEVMTPMENVYTMSADTILDSHRIQHIFNSGFSRIPIHLPNDPTNFIGMLLVRVLISYDSDDKLQVSHFPLATLPETRPTTSCLNILNYFQEGKSHMCVVSNNPGSSQGAIGVVTLEDVIEELIGEEIIDESDVFIDIHNRIKRDSPPPLLSKRHMTPYLHQLYNNANAMANSPDLHALNTRPPSSNNSTTSFPPFKHSPPQHNHNSNPDDQHHILHDTQFQDIKPSNPASNPLKVKKSFVTIKNLPNDSDDDSNNTRSNYGSIKQKKINTVSDIKWKNQNTTDESSIPKITKHSQPVNIVIPSQSNVVNTPNAKQIQIVQKKSSQHIIPISAADDNDVPPSQTIDPSGANLSYKSITNGIVESIITVKGVSKTIIEPNDNASINSGNSSVS</sequence>
<dbReference type="GeneID" id="14496734"/>